<evidence type="ECO:0000256" key="7">
    <source>
        <dbReference type="ARBA" id="ARBA00022968"/>
    </source>
</evidence>
<dbReference type="InterPro" id="IPR031481">
    <property type="entry name" value="Glyco_tran_10_N"/>
</dbReference>
<comment type="similarity">
    <text evidence="3 12">Belongs to the glycosyltransferase 10 family.</text>
</comment>
<keyword evidence="8" id="KW-1133">Transmembrane helix</keyword>
<evidence type="ECO:0000256" key="11">
    <source>
        <dbReference type="ARBA" id="ARBA00023180"/>
    </source>
</evidence>
<feature type="domain" description="Fucosyltransferase C-terminal" evidence="13">
    <location>
        <begin position="212"/>
        <end position="380"/>
    </location>
</feature>
<gene>
    <name evidence="15" type="ORF">GPM918_LOCUS43578</name>
    <name evidence="16" type="ORF">SRO942_LOCUS45103</name>
</gene>
<comment type="subcellular location">
    <subcellularLocation>
        <location evidence="1">Golgi apparatus membrane</location>
        <topology evidence="1">Single-pass type II membrane protein</topology>
    </subcellularLocation>
    <subcellularLocation>
        <location evidence="12">Golgi apparatus</location>
        <location evidence="12">Golgi stack membrane</location>
        <topology evidence="12">Single-pass type II membrane protein</topology>
    </subcellularLocation>
</comment>
<organism evidence="15 17">
    <name type="scientific">Didymodactylos carnosus</name>
    <dbReference type="NCBI Taxonomy" id="1234261"/>
    <lineage>
        <taxon>Eukaryota</taxon>
        <taxon>Metazoa</taxon>
        <taxon>Spiralia</taxon>
        <taxon>Gnathifera</taxon>
        <taxon>Rotifera</taxon>
        <taxon>Eurotatoria</taxon>
        <taxon>Bdelloidea</taxon>
        <taxon>Philodinida</taxon>
        <taxon>Philodinidae</taxon>
        <taxon>Didymodactylos</taxon>
    </lineage>
</organism>
<dbReference type="InterPro" id="IPR055270">
    <property type="entry name" value="Glyco_tran_10_C"/>
</dbReference>
<evidence type="ECO:0000256" key="3">
    <source>
        <dbReference type="ARBA" id="ARBA00008919"/>
    </source>
</evidence>
<keyword evidence="9 12" id="KW-0333">Golgi apparatus</keyword>
<reference evidence="15" key="1">
    <citation type="submission" date="2021-02" db="EMBL/GenBank/DDBJ databases">
        <authorList>
            <person name="Nowell W R."/>
        </authorList>
    </citation>
    <scope>NUCLEOTIDE SEQUENCE</scope>
</reference>
<dbReference type="Gene3D" id="3.40.50.11660">
    <property type="entry name" value="Glycosyl transferase family 10, C-terminal domain"/>
    <property type="match status" value="1"/>
</dbReference>
<dbReference type="OrthoDB" id="427096at2759"/>
<keyword evidence="7" id="KW-0735">Signal-anchor</keyword>
<evidence type="ECO:0000256" key="6">
    <source>
        <dbReference type="ARBA" id="ARBA00022692"/>
    </source>
</evidence>
<dbReference type="GO" id="GO:0032580">
    <property type="term" value="C:Golgi cisterna membrane"/>
    <property type="evidence" value="ECO:0007669"/>
    <property type="project" value="UniProtKB-SubCell"/>
</dbReference>
<dbReference type="Proteomes" id="UP000663829">
    <property type="component" value="Unassembled WGS sequence"/>
</dbReference>
<keyword evidence="17" id="KW-1185">Reference proteome</keyword>
<evidence type="ECO:0000256" key="4">
    <source>
        <dbReference type="ARBA" id="ARBA00022676"/>
    </source>
</evidence>
<keyword evidence="10" id="KW-0472">Membrane</keyword>
<dbReference type="PANTHER" id="PTHR48438">
    <property type="entry name" value="ALPHA-(1,3)-FUCOSYLTRANSFERASE C-RELATED"/>
    <property type="match status" value="1"/>
</dbReference>
<keyword evidence="5 12" id="KW-0808">Transferase</keyword>
<dbReference type="Pfam" id="PF00852">
    <property type="entry name" value="Glyco_transf_10"/>
    <property type="match status" value="1"/>
</dbReference>
<keyword evidence="4 12" id="KW-0328">Glycosyltransferase</keyword>
<dbReference type="PANTHER" id="PTHR48438:SF1">
    <property type="entry name" value="ALPHA-(1,3)-FUCOSYLTRANSFERASE C-RELATED"/>
    <property type="match status" value="1"/>
</dbReference>
<comment type="caution">
    <text evidence="15">The sequence shown here is derived from an EMBL/GenBank/DDBJ whole genome shotgun (WGS) entry which is preliminary data.</text>
</comment>
<accession>A0A816C477</accession>
<dbReference type="UniPathway" id="UPA00378"/>
<evidence type="ECO:0000256" key="8">
    <source>
        <dbReference type="ARBA" id="ARBA00022989"/>
    </source>
</evidence>
<feature type="domain" description="Fucosyltransferase N-terminal" evidence="14">
    <location>
        <begin position="54"/>
        <end position="170"/>
    </location>
</feature>
<dbReference type="SUPFAM" id="SSF53756">
    <property type="entry name" value="UDP-Glycosyltransferase/glycogen phosphorylase"/>
    <property type="match status" value="1"/>
</dbReference>
<dbReference type="GO" id="GO:0008417">
    <property type="term" value="F:fucosyltransferase activity"/>
    <property type="evidence" value="ECO:0007669"/>
    <property type="project" value="InterPro"/>
</dbReference>
<dbReference type="EMBL" id="CAJOBC010107058">
    <property type="protein sequence ID" value="CAF4506744.1"/>
    <property type="molecule type" value="Genomic_DNA"/>
</dbReference>
<name>A0A816C477_9BILA</name>
<evidence type="ECO:0000259" key="14">
    <source>
        <dbReference type="Pfam" id="PF17039"/>
    </source>
</evidence>
<dbReference type="Pfam" id="PF17039">
    <property type="entry name" value="Glyco_tran_10_N"/>
    <property type="match status" value="1"/>
</dbReference>
<dbReference type="InterPro" id="IPR038577">
    <property type="entry name" value="GT10-like_C_sf"/>
</dbReference>
<dbReference type="InterPro" id="IPR001503">
    <property type="entry name" value="Glyco_trans_10"/>
</dbReference>
<dbReference type="Proteomes" id="UP000681722">
    <property type="component" value="Unassembled WGS sequence"/>
</dbReference>
<evidence type="ECO:0000256" key="5">
    <source>
        <dbReference type="ARBA" id="ARBA00022679"/>
    </source>
</evidence>
<evidence type="ECO:0000256" key="12">
    <source>
        <dbReference type="RuleBase" id="RU003832"/>
    </source>
</evidence>
<evidence type="ECO:0000313" key="15">
    <source>
        <dbReference type="EMBL" id="CAF1618547.1"/>
    </source>
</evidence>
<evidence type="ECO:0000256" key="2">
    <source>
        <dbReference type="ARBA" id="ARBA00004922"/>
    </source>
</evidence>
<feature type="non-terminal residue" evidence="15">
    <location>
        <position position="1"/>
    </location>
</feature>
<protein>
    <recommendedName>
        <fullName evidence="12">Fucosyltransferase</fullName>
        <ecNumber evidence="12">2.4.1.-</ecNumber>
    </recommendedName>
</protein>
<dbReference type="EMBL" id="CAJNOQ010040013">
    <property type="protein sequence ID" value="CAF1618547.1"/>
    <property type="molecule type" value="Genomic_DNA"/>
</dbReference>
<evidence type="ECO:0000259" key="13">
    <source>
        <dbReference type="Pfam" id="PF00852"/>
    </source>
</evidence>
<evidence type="ECO:0000313" key="17">
    <source>
        <dbReference type="Proteomes" id="UP000663829"/>
    </source>
</evidence>
<evidence type="ECO:0000256" key="1">
    <source>
        <dbReference type="ARBA" id="ARBA00004323"/>
    </source>
</evidence>
<keyword evidence="6 12" id="KW-0812">Transmembrane</keyword>
<keyword evidence="11" id="KW-0325">Glycoprotein</keyword>
<evidence type="ECO:0000256" key="10">
    <source>
        <dbReference type="ARBA" id="ARBA00023136"/>
    </source>
</evidence>
<dbReference type="AlphaFoldDB" id="A0A816C477"/>
<evidence type="ECO:0000256" key="9">
    <source>
        <dbReference type="ARBA" id="ARBA00023034"/>
    </source>
</evidence>
<proteinExistence type="inferred from homology"/>
<sequence length="392" mass="45284">TTNNSNLSDISNSTKEEKNTIVYISNLSSPLFYPQLPILTYMSNIDYEKSNISKSKLILLSTPFFGDLRWGLKSIGKPNGQVMTELQCPFLTKFCDITNDNGRFSEADAVLFHMRDSIDKGKAQSKRKSDQRFVFGLWESPAHTPDLSQYRKFFNWTLSYRFDSHIISTYYFSDSFIHKSSLFYQLISKYSPNITLTEFDFKTVTTNITKRIGTAVALISNCGGSSRRLAYITQLRRYIDVQVYGRCGTACPANVNCREYLSKNFYFILSFENSLCSDYTTEKFFSSLSHSIVPVVYGRTNYSRLIPKSGFIDIQDFSTPLQLAQYLNETKNNLTMWASYFSWRRDYVWGINSFFFPFCDLCLRLHLDKIPNVIDDISSWWTSNTCVNPKLA</sequence>
<comment type="pathway">
    <text evidence="2">Protein modification; protein glycosylation.</text>
</comment>
<evidence type="ECO:0000313" key="16">
    <source>
        <dbReference type="EMBL" id="CAF4506744.1"/>
    </source>
</evidence>
<dbReference type="EC" id="2.4.1.-" evidence="12"/>
<dbReference type="GO" id="GO:0000139">
    <property type="term" value="C:Golgi membrane"/>
    <property type="evidence" value="ECO:0007669"/>
    <property type="project" value="UniProtKB-SubCell"/>
</dbReference>